<dbReference type="AlphaFoldDB" id="A0A2J8AHJ6"/>
<dbReference type="Proteomes" id="UP000236333">
    <property type="component" value="Unassembled WGS sequence"/>
</dbReference>
<evidence type="ECO:0000313" key="2">
    <source>
        <dbReference type="EMBL" id="PNH11992.1"/>
    </source>
</evidence>
<protein>
    <submittedName>
        <fullName evidence="2">Uncharacterized protein</fullName>
    </submittedName>
</protein>
<comment type="caution">
    <text evidence="2">The sequence shown here is derived from an EMBL/GenBank/DDBJ whole genome shotgun (WGS) entry which is preliminary data.</text>
</comment>
<proteinExistence type="predicted"/>
<sequence>LLLLCRRLLLVTADQIHRTIVGGRRRPSGGAPSGRGRRHAWRRRLPLLLLAWQGRGLVGAAARLLLLREPPRVLGLQRQEQQRRQQQPQQQPRFRVDVRAAAPPLAASSTAGLLLAASRIANSASRTLHEALRLLRVARHVAPVLHAAPHHGGAVELRREPPPPPPPPCPIKLYTQFGQLAKDVLYGSRKEGMYGGAGVFKFTLTSSTSTGLTLSSVATSSGPGSLSGQLLAARSTKDGWLSEVLLTSGGVAECTLSRAFTPTVPSSATNGGGSDKDAAAASAPPLKLGTFRLGGVVPVPAFVGSPAPPKVTLDYSGTYLHAKTSATVDRLPTLTASAVGRVGCWRGVCKGKGG</sequence>
<organism evidence="2 3">
    <name type="scientific">Tetrabaena socialis</name>
    <dbReference type="NCBI Taxonomy" id="47790"/>
    <lineage>
        <taxon>Eukaryota</taxon>
        <taxon>Viridiplantae</taxon>
        <taxon>Chlorophyta</taxon>
        <taxon>core chlorophytes</taxon>
        <taxon>Chlorophyceae</taxon>
        <taxon>CS clade</taxon>
        <taxon>Chlamydomonadales</taxon>
        <taxon>Tetrabaenaceae</taxon>
        <taxon>Tetrabaena</taxon>
    </lineage>
</organism>
<name>A0A2J8AHJ6_9CHLO</name>
<feature type="region of interest" description="Disordered" evidence="1">
    <location>
        <begin position="76"/>
        <end position="95"/>
    </location>
</feature>
<dbReference type="OrthoDB" id="548208at2759"/>
<feature type="non-terminal residue" evidence="2">
    <location>
        <position position="1"/>
    </location>
</feature>
<feature type="compositionally biased region" description="Low complexity" evidence="1">
    <location>
        <begin position="76"/>
        <end position="93"/>
    </location>
</feature>
<gene>
    <name evidence="2" type="ORF">TSOC_001099</name>
</gene>
<dbReference type="InterPro" id="IPR023614">
    <property type="entry name" value="Porin_dom_sf"/>
</dbReference>
<keyword evidence="3" id="KW-1185">Reference proteome</keyword>
<dbReference type="Gene3D" id="2.40.160.10">
    <property type="entry name" value="Porin"/>
    <property type="match status" value="1"/>
</dbReference>
<accession>A0A2J8AHJ6</accession>
<dbReference type="EMBL" id="PGGS01000017">
    <property type="protein sequence ID" value="PNH11992.1"/>
    <property type="molecule type" value="Genomic_DNA"/>
</dbReference>
<evidence type="ECO:0000256" key="1">
    <source>
        <dbReference type="SAM" id="MobiDB-lite"/>
    </source>
</evidence>
<feature type="non-terminal residue" evidence="2">
    <location>
        <position position="354"/>
    </location>
</feature>
<evidence type="ECO:0000313" key="3">
    <source>
        <dbReference type="Proteomes" id="UP000236333"/>
    </source>
</evidence>
<reference evidence="2 3" key="1">
    <citation type="journal article" date="2017" name="Mol. Biol. Evol.">
        <title>The 4-celled Tetrabaena socialis nuclear genome reveals the essential components for genetic control of cell number at the origin of multicellularity in the volvocine lineage.</title>
        <authorList>
            <person name="Featherston J."/>
            <person name="Arakaki Y."/>
            <person name="Hanschen E.R."/>
            <person name="Ferris P.J."/>
            <person name="Michod R.E."/>
            <person name="Olson B.J.S.C."/>
            <person name="Nozaki H."/>
            <person name="Durand P.M."/>
        </authorList>
    </citation>
    <scope>NUCLEOTIDE SEQUENCE [LARGE SCALE GENOMIC DNA]</scope>
    <source>
        <strain evidence="2 3">NIES-571</strain>
    </source>
</reference>